<dbReference type="Proteomes" id="UP000332933">
    <property type="component" value="Unassembled WGS sequence"/>
</dbReference>
<keyword evidence="2" id="KW-0472">Membrane</keyword>
<organism evidence="4 5">
    <name type="scientific">Aphanomyces stellatus</name>
    <dbReference type="NCBI Taxonomy" id="120398"/>
    <lineage>
        <taxon>Eukaryota</taxon>
        <taxon>Sar</taxon>
        <taxon>Stramenopiles</taxon>
        <taxon>Oomycota</taxon>
        <taxon>Saprolegniomycetes</taxon>
        <taxon>Saprolegniales</taxon>
        <taxon>Verrucalvaceae</taxon>
        <taxon>Aphanomyces</taxon>
    </lineage>
</organism>
<evidence type="ECO:0000313" key="5">
    <source>
        <dbReference type="Proteomes" id="UP000332933"/>
    </source>
</evidence>
<dbReference type="EMBL" id="VJMH01002226">
    <property type="protein sequence ID" value="KAF0709624.1"/>
    <property type="molecule type" value="Genomic_DNA"/>
</dbReference>
<feature type="transmembrane region" description="Helical" evidence="2">
    <location>
        <begin position="424"/>
        <end position="444"/>
    </location>
</feature>
<accession>A0A485KE12</accession>
<proteinExistence type="predicted"/>
<name>A0A485KE12_9STRA</name>
<feature type="region of interest" description="Disordered" evidence="1">
    <location>
        <begin position="607"/>
        <end position="634"/>
    </location>
</feature>
<feature type="transmembrane region" description="Helical" evidence="2">
    <location>
        <begin position="394"/>
        <end position="412"/>
    </location>
</feature>
<keyword evidence="5" id="KW-1185">Reference proteome</keyword>
<evidence type="ECO:0000313" key="3">
    <source>
        <dbReference type="EMBL" id="KAF0709624.1"/>
    </source>
</evidence>
<keyword evidence="2" id="KW-1133">Transmembrane helix</keyword>
<reference evidence="4 5" key="1">
    <citation type="submission" date="2019-03" db="EMBL/GenBank/DDBJ databases">
        <authorList>
            <person name="Gaulin E."/>
            <person name="Dumas B."/>
        </authorList>
    </citation>
    <scope>NUCLEOTIDE SEQUENCE [LARGE SCALE GENOMIC DNA]</scope>
    <source>
        <strain evidence="4">CBS 568.67</strain>
    </source>
</reference>
<keyword evidence="2" id="KW-0812">Transmembrane</keyword>
<feature type="transmembrane region" description="Helical" evidence="2">
    <location>
        <begin position="482"/>
        <end position="503"/>
    </location>
</feature>
<feature type="compositionally biased region" description="Acidic residues" evidence="1">
    <location>
        <begin position="608"/>
        <end position="617"/>
    </location>
</feature>
<evidence type="ECO:0000256" key="1">
    <source>
        <dbReference type="SAM" id="MobiDB-lite"/>
    </source>
</evidence>
<feature type="compositionally biased region" description="Low complexity" evidence="1">
    <location>
        <begin position="620"/>
        <end position="634"/>
    </location>
</feature>
<gene>
    <name evidence="4" type="primary">Aste57867_5849</name>
    <name evidence="3" type="ORF">As57867_005835</name>
    <name evidence="4" type="ORF">ASTE57867_5849</name>
</gene>
<reference evidence="3" key="2">
    <citation type="submission" date="2019-06" db="EMBL/GenBank/DDBJ databases">
        <title>Genomics analysis of Aphanomyces spp. identifies a new class of oomycete effector associated with host adaptation.</title>
        <authorList>
            <person name="Gaulin E."/>
        </authorList>
    </citation>
    <scope>NUCLEOTIDE SEQUENCE</scope>
    <source>
        <strain evidence="3">CBS 578.67</strain>
    </source>
</reference>
<sequence length="726" mass="81425">MVTRVLQLPVVRATFRHVPFVMRTGLAIYCAFLVLVDIIANNWELIDYIGNGQTFLTPVLNVATQDDLLAQYTFPTAASPLTISNAGRFMINHTLSGIHARDGDNYILTVGDFVIKSAANDICGVLARTYPITAAANNRTTGSPLRLGVAIDQVVYARGNALSNFFGTTTTTTAPPPRQRTHAGLTAIGYIPARLESELRLTTTLTIPPAGVPTQSNVTMYRFYNRAFCTGCDPISELGLDICVVNVTYNASAQVLVVHSSQAVVGQVHKLGLMMERSGVTEGSLYVRGFCVLLVLLGYTTSQKTVRWTDGSSLDTWVKKIIYLFAPNLYRYRSNTFNFSHFVFNSDWFVLLYMTAVLLDEKACMVYSRSMYNWNKDTQDTWAKQKLLAMNFRWVWLNCFIVKLLKVLVNFVSATRFNGQNAVVGFFNFSSLNYVYVAGLFLIARNDFNDSGNSDLVPLWFSAQNLDGISVDLFDSTFLRNYPWLALVMLLNLLAVLALNRALHCAWWARVARNSLGRQNMFNSTSILADMNYSFVDVSGYAGQAINVPTRSLCTIQWFLTCHNLRFGLPEHPARIRAMVTRGPVVQPTRERTTSVTPVIRRYLTKEIDDDDDDDDPRDGFGQAGTTATAATTDGHGNEMYMLTQDQSGYLHLFNAKKAEIQALSLEVKILADAKYYTCLYFQDPVWTLEAQRKRANVRVTPNFNVITFNMMMMITPPNFERSSSY</sequence>
<dbReference type="EMBL" id="CAADRA010002228">
    <property type="protein sequence ID" value="VFT82872.1"/>
    <property type="molecule type" value="Genomic_DNA"/>
</dbReference>
<evidence type="ECO:0000256" key="2">
    <source>
        <dbReference type="SAM" id="Phobius"/>
    </source>
</evidence>
<dbReference type="AlphaFoldDB" id="A0A485KE12"/>
<feature type="transmembrane region" description="Helical" evidence="2">
    <location>
        <begin position="20"/>
        <end position="40"/>
    </location>
</feature>
<evidence type="ECO:0000313" key="4">
    <source>
        <dbReference type="EMBL" id="VFT82872.1"/>
    </source>
</evidence>
<protein>
    <submittedName>
        <fullName evidence="4">Aste57867_5849 protein</fullName>
    </submittedName>
</protein>